<sequence>MIDLNKYDLIKNNENNSYYNIQKDLIVQYRKSGKIDYIVQLALLMIATPISDYYQSIRILYDCVISEDNYLAYVIGSYLSSTWLPFEPNRFLRRLKERKGQFEFRIEEDLENYLNAYDIYMRANEGWKNQCIKLLRKSIDNSSMVNNYILLSKLVERGEARKLIKIAEENRTIQIENKENGGINEICDPWKYINCEIKGYQ</sequence>
<comment type="caution">
    <text evidence="1">The sequence shown here is derived from an EMBL/GenBank/DDBJ whole genome shotgun (WGS) entry which is preliminary data.</text>
</comment>
<name>A0A414RCL8_9FIRM</name>
<proteinExistence type="predicted"/>
<dbReference type="Proteomes" id="UP000286186">
    <property type="component" value="Unassembled WGS sequence"/>
</dbReference>
<dbReference type="EMBL" id="QRHR01000001">
    <property type="protein sequence ID" value="RHF90775.1"/>
    <property type="molecule type" value="Genomic_DNA"/>
</dbReference>
<organism evidence="1 2">
    <name type="scientific">Eubacterium ventriosum</name>
    <dbReference type="NCBI Taxonomy" id="39496"/>
    <lineage>
        <taxon>Bacteria</taxon>
        <taxon>Bacillati</taxon>
        <taxon>Bacillota</taxon>
        <taxon>Clostridia</taxon>
        <taxon>Eubacteriales</taxon>
        <taxon>Eubacteriaceae</taxon>
        <taxon>Eubacterium</taxon>
    </lineage>
</organism>
<protein>
    <submittedName>
        <fullName evidence="1">Uncharacterized protein</fullName>
    </submittedName>
</protein>
<accession>A0A414RCL8</accession>
<dbReference type="RefSeq" id="WP_118231145.1">
    <property type="nucleotide sequence ID" value="NZ_CATZTO010000007.1"/>
</dbReference>
<gene>
    <name evidence="1" type="ORF">DW652_00765</name>
</gene>
<evidence type="ECO:0000313" key="1">
    <source>
        <dbReference type="EMBL" id="RHF90775.1"/>
    </source>
</evidence>
<dbReference type="AlphaFoldDB" id="A0A414RCL8"/>
<evidence type="ECO:0000313" key="2">
    <source>
        <dbReference type="Proteomes" id="UP000286186"/>
    </source>
</evidence>
<reference evidence="1 2" key="1">
    <citation type="submission" date="2018-08" db="EMBL/GenBank/DDBJ databases">
        <title>A genome reference for cultivated species of the human gut microbiota.</title>
        <authorList>
            <person name="Zou Y."/>
            <person name="Xue W."/>
            <person name="Luo G."/>
        </authorList>
    </citation>
    <scope>NUCLEOTIDE SEQUENCE [LARGE SCALE GENOMIC DNA]</scope>
    <source>
        <strain evidence="1 2">AM23-22</strain>
    </source>
</reference>